<dbReference type="EMBL" id="CACQ02004235">
    <property type="protein sequence ID" value="CCF40690.1"/>
    <property type="molecule type" value="Genomic_DNA"/>
</dbReference>
<gene>
    <name evidence="1" type="ORF">CH063_00361</name>
</gene>
<reference evidence="2" key="1">
    <citation type="journal article" date="2012" name="Nat. Genet.">
        <title>Lifestyle transitions in plant pathogenic Colletotrichum fungi deciphered by genome and transcriptome analyses.</title>
        <authorList>
            <person name="O'Connell R.J."/>
            <person name="Thon M.R."/>
            <person name="Hacquard S."/>
            <person name="Amyotte S.G."/>
            <person name="Kleemann J."/>
            <person name="Torres M.F."/>
            <person name="Damm U."/>
            <person name="Buiate E.A."/>
            <person name="Epstein L."/>
            <person name="Alkan N."/>
            <person name="Altmueller J."/>
            <person name="Alvarado-Balderrama L."/>
            <person name="Bauser C.A."/>
            <person name="Becker C."/>
            <person name="Birren B.W."/>
            <person name="Chen Z."/>
            <person name="Choi J."/>
            <person name="Crouch J.A."/>
            <person name="Duvick J.P."/>
            <person name="Farman M.A."/>
            <person name="Gan P."/>
            <person name="Heiman D."/>
            <person name="Henrissat B."/>
            <person name="Howard R.J."/>
            <person name="Kabbage M."/>
            <person name="Koch C."/>
            <person name="Kracher B."/>
            <person name="Kubo Y."/>
            <person name="Law A.D."/>
            <person name="Lebrun M.-H."/>
            <person name="Lee Y.-H."/>
            <person name="Miyara I."/>
            <person name="Moore N."/>
            <person name="Neumann U."/>
            <person name="Nordstroem K."/>
            <person name="Panaccione D.G."/>
            <person name="Panstruga R."/>
            <person name="Place M."/>
            <person name="Proctor R.H."/>
            <person name="Prusky D."/>
            <person name="Rech G."/>
            <person name="Reinhardt R."/>
            <person name="Rollins J.A."/>
            <person name="Rounsley S."/>
            <person name="Schardl C.L."/>
            <person name="Schwartz D.C."/>
            <person name="Shenoy N."/>
            <person name="Shirasu K."/>
            <person name="Sikhakolli U.R."/>
            <person name="Stueber K."/>
            <person name="Sukno S.A."/>
            <person name="Sweigard J.A."/>
            <person name="Takano Y."/>
            <person name="Takahara H."/>
            <person name="Trail F."/>
            <person name="van der Does H.C."/>
            <person name="Voll L.M."/>
            <person name="Will I."/>
            <person name="Young S."/>
            <person name="Zeng Q."/>
            <person name="Zhang J."/>
            <person name="Zhou S."/>
            <person name="Dickman M.B."/>
            <person name="Schulze-Lefert P."/>
            <person name="Ver Loren van Themaat E."/>
            <person name="Ma L.-J."/>
            <person name="Vaillancourt L.J."/>
        </authorList>
    </citation>
    <scope>NUCLEOTIDE SEQUENCE [LARGE SCALE GENOMIC DNA]</scope>
    <source>
        <strain evidence="2">IMI 349063</strain>
    </source>
</reference>
<proteinExistence type="predicted"/>
<protein>
    <submittedName>
        <fullName evidence="1">Uncharacterized protein</fullName>
    </submittedName>
</protein>
<dbReference type="AlphaFoldDB" id="H1VKD7"/>
<dbReference type="VEuPathDB" id="FungiDB:CH63R_03791"/>
<name>H1VKD7_COLHI</name>
<accession>H1VKD7</accession>
<dbReference type="HOGENOM" id="CLU_2346563_0_0_1"/>
<organism evidence="1 2">
    <name type="scientific">Colletotrichum higginsianum (strain IMI 349063)</name>
    <name type="common">Crucifer anthracnose fungus</name>
    <dbReference type="NCBI Taxonomy" id="759273"/>
    <lineage>
        <taxon>Eukaryota</taxon>
        <taxon>Fungi</taxon>
        <taxon>Dikarya</taxon>
        <taxon>Ascomycota</taxon>
        <taxon>Pezizomycotina</taxon>
        <taxon>Sordariomycetes</taxon>
        <taxon>Hypocreomycetidae</taxon>
        <taxon>Glomerellales</taxon>
        <taxon>Glomerellaceae</taxon>
        <taxon>Colletotrichum</taxon>
        <taxon>Colletotrichum destructivum species complex</taxon>
    </lineage>
</organism>
<evidence type="ECO:0000313" key="2">
    <source>
        <dbReference type="Proteomes" id="UP000007174"/>
    </source>
</evidence>
<evidence type="ECO:0000313" key="1">
    <source>
        <dbReference type="EMBL" id="CCF40690.1"/>
    </source>
</evidence>
<sequence length="97" mass="10675">MYVPLHDPHLELYIFLKYMHLRTLKHSDEIQAPAEEDLLYGISPASSKEPTDIFTSPTLVSNVSGTEGLPSRLYTTSPPYQGMNGGLFGSGSQFDGL</sequence>
<dbReference type="Proteomes" id="UP000007174">
    <property type="component" value="Unassembled WGS sequence"/>
</dbReference>